<dbReference type="Proteomes" id="UP000054383">
    <property type="component" value="Unassembled WGS sequence"/>
</dbReference>
<keyword evidence="4" id="KW-0472">Membrane</keyword>
<evidence type="ECO:0000256" key="2">
    <source>
        <dbReference type="ARBA" id="ARBA00022692"/>
    </source>
</evidence>
<keyword evidence="6" id="KW-1185">Reference proteome</keyword>
<evidence type="ECO:0000256" key="3">
    <source>
        <dbReference type="ARBA" id="ARBA00022989"/>
    </source>
</evidence>
<protein>
    <submittedName>
        <fullName evidence="5">Uncharacterized protein</fullName>
    </submittedName>
</protein>
<evidence type="ECO:0000313" key="5">
    <source>
        <dbReference type="EMBL" id="CRG86538.1"/>
    </source>
</evidence>
<accession>A0A0U1LT18</accession>
<evidence type="ECO:0000313" key="6">
    <source>
        <dbReference type="Proteomes" id="UP000054383"/>
    </source>
</evidence>
<dbReference type="Gene3D" id="1.20.120.550">
    <property type="entry name" value="Membrane associated eicosanoid/glutathione metabolism-like domain"/>
    <property type="match status" value="1"/>
</dbReference>
<evidence type="ECO:0000256" key="1">
    <source>
        <dbReference type="ARBA" id="ARBA00004370"/>
    </source>
</evidence>
<name>A0A0U1LT18_TALIS</name>
<dbReference type="AlphaFoldDB" id="A0A0U1LT18"/>
<dbReference type="InterPro" id="IPR001129">
    <property type="entry name" value="Membr-assoc_MAPEG"/>
</dbReference>
<evidence type="ECO:0000256" key="4">
    <source>
        <dbReference type="ARBA" id="ARBA00023136"/>
    </source>
</evidence>
<comment type="subcellular location">
    <subcellularLocation>
        <location evidence="1">Membrane</location>
    </subcellularLocation>
</comment>
<dbReference type="PANTHER" id="PTHR35371:SF2">
    <property type="entry name" value="MAPEG FAMILY PROTEIN"/>
    <property type="match status" value="1"/>
</dbReference>
<dbReference type="OMA" id="FHFVFAY"/>
<proteinExistence type="predicted"/>
<dbReference type="GO" id="GO:0016020">
    <property type="term" value="C:membrane"/>
    <property type="evidence" value="ECO:0007669"/>
    <property type="project" value="UniProtKB-SubCell"/>
</dbReference>
<gene>
    <name evidence="5" type="ORF">PISL3812_03545</name>
</gene>
<dbReference type="EMBL" id="CVMT01000002">
    <property type="protein sequence ID" value="CRG86538.1"/>
    <property type="molecule type" value="Genomic_DNA"/>
</dbReference>
<keyword evidence="3" id="KW-1133">Transmembrane helix</keyword>
<dbReference type="PANTHER" id="PTHR35371">
    <property type="entry name" value="INNER MEMBRANE PROTEIN"/>
    <property type="match status" value="1"/>
</dbReference>
<dbReference type="Pfam" id="PF01124">
    <property type="entry name" value="MAPEG"/>
    <property type="match status" value="1"/>
</dbReference>
<keyword evidence="2" id="KW-0812">Transmembrane</keyword>
<dbReference type="OrthoDB" id="2122304at2759"/>
<reference evidence="5 6" key="1">
    <citation type="submission" date="2015-04" db="EMBL/GenBank/DDBJ databases">
        <authorList>
            <person name="Syromyatnikov M.Y."/>
            <person name="Popov V.N."/>
        </authorList>
    </citation>
    <scope>NUCLEOTIDE SEQUENCE [LARGE SCALE GENOMIC DNA]</scope>
    <source>
        <strain evidence="5">WF-38-12</strain>
    </source>
</reference>
<organism evidence="5 6">
    <name type="scientific">Talaromyces islandicus</name>
    <name type="common">Penicillium islandicum</name>
    <dbReference type="NCBI Taxonomy" id="28573"/>
    <lineage>
        <taxon>Eukaryota</taxon>
        <taxon>Fungi</taxon>
        <taxon>Dikarya</taxon>
        <taxon>Ascomycota</taxon>
        <taxon>Pezizomycotina</taxon>
        <taxon>Eurotiomycetes</taxon>
        <taxon>Eurotiomycetidae</taxon>
        <taxon>Eurotiales</taxon>
        <taxon>Trichocomaceae</taxon>
        <taxon>Talaromyces</taxon>
        <taxon>Talaromyces sect. Islandici</taxon>
    </lineage>
</organism>
<sequence>MQVPVPRYITPHSNGHHRSSILSTLGIHTGVNHTAGFLLAHWFFAYGVLSTRPAKFRAGIDDNRNPRHDLAKYGERAVSEGKMTRRQLDRITRQQAAHENAVEGFAFFASATNHRGVILANIAKVDTETIDLIGVWYSASRVAYALAYLFIEDKTLSYLRSLAWWSGNLSCIMGIWWASKNL</sequence>
<dbReference type="SUPFAM" id="SSF161084">
    <property type="entry name" value="MAPEG domain-like"/>
    <property type="match status" value="1"/>
</dbReference>
<dbReference type="InterPro" id="IPR023352">
    <property type="entry name" value="MAPEG-like_dom_sf"/>
</dbReference>